<sequence length="59" mass="6462">MPRTRAIGAPFIAQTRWRNLSGRSLGAMVPAESWIAALRPGWENSRIGMVRDGVEEAAP</sequence>
<name>A0ABN1IVK9_9GAMM</name>
<evidence type="ECO:0000313" key="2">
    <source>
        <dbReference type="Proteomes" id="UP001501523"/>
    </source>
</evidence>
<reference evidence="1 2" key="1">
    <citation type="journal article" date="2019" name="Int. J. Syst. Evol. Microbiol.">
        <title>The Global Catalogue of Microorganisms (GCM) 10K type strain sequencing project: providing services to taxonomists for standard genome sequencing and annotation.</title>
        <authorList>
            <consortium name="The Broad Institute Genomics Platform"/>
            <consortium name="The Broad Institute Genome Sequencing Center for Infectious Disease"/>
            <person name="Wu L."/>
            <person name="Ma J."/>
        </authorList>
    </citation>
    <scope>NUCLEOTIDE SEQUENCE [LARGE SCALE GENOMIC DNA]</scope>
    <source>
        <strain evidence="1 2">JCM 15421</strain>
    </source>
</reference>
<organism evidence="1 2">
    <name type="scientific">Dokdonella soli</name>
    <dbReference type="NCBI Taxonomy" id="529810"/>
    <lineage>
        <taxon>Bacteria</taxon>
        <taxon>Pseudomonadati</taxon>
        <taxon>Pseudomonadota</taxon>
        <taxon>Gammaproteobacteria</taxon>
        <taxon>Lysobacterales</taxon>
        <taxon>Rhodanobacteraceae</taxon>
        <taxon>Dokdonella</taxon>
    </lineage>
</organism>
<dbReference type="EMBL" id="BAAAEU010000024">
    <property type="protein sequence ID" value="GAA0722264.1"/>
    <property type="molecule type" value="Genomic_DNA"/>
</dbReference>
<evidence type="ECO:0000313" key="1">
    <source>
        <dbReference type="EMBL" id="GAA0722264.1"/>
    </source>
</evidence>
<accession>A0ABN1IVK9</accession>
<keyword evidence="2" id="KW-1185">Reference proteome</keyword>
<comment type="caution">
    <text evidence="1">The sequence shown here is derived from an EMBL/GenBank/DDBJ whole genome shotgun (WGS) entry which is preliminary data.</text>
</comment>
<proteinExistence type="predicted"/>
<protein>
    <submittedName>
        <fullName evidence="1">Uncharacterized protein</fullName>
    </submittedName>
</protein>
<dbReference type="RefSeq" id="WP_343793194.1">
    <property type="nucleotide sequence ID" value="NZ_BAAAEU010000024.1"/>
</dbReference>
<gene>
    <name evidence="1" type="ORF">GCM10009105_33310</name>
</gene>
<dbReference type="Proteomes" id="UP001501523">
    <property type="component" value="Unassembled WGS sequence"/>
</dbReference>